<dbReference type="EMBL" id="OKQU01000001">
    <property type="protein sequence ID" value="SPE07300.1"/>
    <property type="molecule type" value="Genomic_DNA"/>
</dbReference>
<dbReference type="Pfam" id="PF00392">
    <property type="entry name" value="GntR"/>
    <property type="match status" value="1"/>
</dbReference>
<keyword evidence="9" id="KW-1185">Reference proteome</keyword>
<dbReference type="SMART" id="SM00345">
    <property type="entry name" value="HTH_GNTR"/>
    <property type="match status" value="1"/>
</dbReference>
<dbReference type="SUPFAM" id="SSF46785">
    <property type="entry name" value="Winged helix' DNA-binding domain"/>
    <property type="match status" value="1"/>
</dbReference>
<dbReference type="Gene3D" id="3.40.1410.10">
    <property type="entry name" value="Chorismate lyase-like"/>
    <property type="match status" value="1"/>
</dbReference>
<evidence type="ECO:0000256" key="1">
    <source>
        <dbReference type="ARBA" id="ARBA00023015"/>
    </source>
</evidence>
<dbReference type="InterPro" id="IPR011663">
    <property type="entry name" value="UTRA"/>
</dbReference>
<dbReference type="Proteomes" id="UP000237923">
    <property type="component" value="Unassembled WGS sequence"/>
</dbReference>
<evidence type="ECO:0000256" key="3">
    <source>
        <dbReference type="ARBA" id="ARBA00023163"/>
    </source>
</evidence>
<dbReference type="GeneID" id="99673637"/>
<organism evidence="7 8">
    <name type="scientific">Leuconostoc suionicum</name>
    <dbReference type="NCBI Taxonomy" id="1511761"/>
    <lineage>
        <taxon>Bacteria</taxon>
        <taxon>Bacillati</taxon>
        <taxon>Bacillota</taxon>
        <taxon>Bacilli</taxon>
        <taxon>Lactobacillales</taxon>
        <taxon>Lactobacillaceae</taxon>
        <taxon>Leuconostoc</taxon>
    </lineage>
</organism>
<dbReference type="PROSITE" id="PS50949">
    <property type="entry name" value="HTH_GNTR"/>
    <property type="match status" value="1"/>
</dbReference>
<evidence type="ECO:0000313" key="8">
    <source>
        <dbReference type="Proteomes" id="UP000237923"/>
    </source>
</evidence>
<reference evidence="7 8" key="2">
    <citation type="submission" date="2018-02" db="EMBL/GenBank/DDBJ databases">
        <authorList>
            <person name="Cohen D.B."/>
            <person name="Kent A.D."/>
        </authorList>
    </citation>
    <scope>NUCLEOTIDE SEQUENCE [LARGE SCALE GENOMIC DNA]</scope>
    <source>
        <strain evidence="7 8">CECT 9216</strain>
    </source>
</reference>
<dbReference type="SUPFAM" id="SSF64288">
    <property type="entry name" value="Chorismate lyase-like"/>
    <property type="match status" value="1"/>
</dbReference>
<dbReference type="InterPro" id="IPR000524">
    <property type="entry name" value="Tscrpt_reg_HTH_GntR"/>
</dbReference>
<protein>
    <recommendedName>
        <fullName evidence="4">Trehalose operon repressor</fullName>
    </recommendedName>
</protein>
<dbReference type="InterPro" id="IPR050679">
    <property type="entry name" value="Bact_HTH_transcr_reg"/>
</dbReference>
<proteinExistence type="predicted"/>
<dbReference type="PANTHER" id="PTHR44846">
    <property type="entry name" value="MANNOSYL-D-GLYCERATE TRANSPORT/METABOLISM SYSTEM REPRESSOR MNGR-RELATED"/>
    <property type="match status" value="1"/>
</dbReference>
<dbReference type="NCBIfam" id="TIGR02404">
    <property type="entry name" value="trehalos_R_Bsub"/>
    <property type="match status" value="1"/>
</dbReference>
<dbReference type="SMART" id="SM00866">
    <property type="entry name" value="UTRA"/>
    <property type="match status" value="1"/>
</dbReference>
<reference evidence="6 9" key="1">
    <citation type="submission" date="2018-02" db="EMBL/GenBank/DDBJ databases">
        <authorList>
            <person name="Rodrigo-Torres L."/>
            <person name="Arahal R. D."/>
            <person name="Lucena T."/>
        </authorList>
    </citation>
    <scope>NUCLEOTIDE SEQUENCE [LARGE SCALE GENOMIC DNA]</scope>
    <source>
        <strain evidence="6 9">CECT 8486</strain>
    </source>
</reference>
<dbReference type="GO" id="GO:0003700">
    <property type="term" value="F:DNA-binding transcription factor activity"/>
    <property type="evidence" value="ECO:0007669"/>
    <property type="project" value="UniProtKB-UniRule"/>
</dbReference>
<dbReference type="GO" id="GO:0045892">
    <property type="term" value="P:negative regulation of DNA-templated transcription"/>
    <property type="evidence" value="ECO:0007669"/>
    <property type="project" value="TreeGrafter"/>
</dbReference>
<evidence type="ECO:0000313" key="7">
    <source>
        <dbReference type="EMBL" id="SPE07300.1"/>
    </source>
</evidence>
<dbReference type="GO" id="GO:0003677">
    <property type="term" value="F:DNA binding"/>
    <property type="evidence" value="ECO:0007669"/>
    <property type="project" value="UniProtKB-UniRule"/>
</dbReference>
<dbReference type="Pfam" id="PF07702">
    <property type="entry name" value="UTRA"/>
    <property type="match status" value="1"/>
</dbReference>
<dbReference type="PRINTS" id="PR00035">
    <property type="entry name" value="HTHGNTR"/>
</dbReference>
<evidence type="ECO:0000259" key="5">
    <source>
        <dbReference type="PROSITE" id="PS50949"/>
    </source>
</evidence>
<evidence type="ECO:0000256" key="4">
    <source>
        <dbReference type="NCBIfam" id="TIGR02404"/>
    </source>
</evidence>
<dbReference type="AlphaFoldDB" id="A0A2N9KAB3"/>
<dbReference type="RefSeq" id="WP_072613196.1">
    <property type="nucleotide sequence ID" value="NZ_AP017935.1"/>
</dbReference>
<dbReference type="Gene3D" id="1.10.10.10">
    <property type="entry name" value="Winged helix-like DNA-binding domain superfamily/Winged helix DNA-binding domain"/>
    <property type="match status" value="1"/>
</dbReference>
<dbReference type="InterPro" id="IPR036390">
    <property type="entry name" value="WH_DNA-bd_sf"/>
</dbReference>
<dbReference type="InterPro" id="IPR036388">
    <property type="entry name" value="WH-like_DNA-bd_sf"/>
</dbReference>
<keyword evidence="3" id="KW-0804">Transcription</keyword>
<evidence type="ECO:0000313" key="6">
    <source>
        <dbReference type="EMBL" id="SPD92021.1"/>
    </source>
</evidence>
<dbReference type="Proteomes" id="UP000239237">
    <property type="component" value="Unassembled WGS sequence"/>
</dbReference>
<name>A0A2N9KAB3_9LACO</name>
<evidence type="ECO:0000256" key="2">
    <source>
        <dbReference type="ARBA" id="ARBA00023125"/>
    </source>
</evidence>
<dbReference type="CDD" id="cd07377">
    <property type="entry name" value="WHTH_GntR"/>
    <property type="match status" value="1"/>
</dbReference>
<feature type="domain" description="HTH gntR-type" evidence="5">
    <location>
        <begin position="2"/>
        <end position="70"/>
    </location>
</feature>
<dbReference type="KEGG" id="lsu:A6B45_02470"/>
<keyword evidence="1" id="KW-0805">Transcription regulation</keyword>
<accession>A0A2N9KAB3</accession>
<sequence>MIPLYFKIYQQIKDDIRDHTYPAGSFLPSENELVTQFQTSRDTIRKALAKLDEEGLIQKQRGKGSQVISHQLRHFPISGLTSFHELEELQHFHVVTEVPVFEYLTVTKKTQKTTLFPVGTPLYHIIRVRIIDGIYSVIDEDYIRADIVPGLTKDIAKHSIYAYIENILHLSVAYAEKTITAELVTAMDRKLLVGLPEDENRLIQVESQGHLTDTTYFQRTIARHRPDQFQFDEFARRQTT</sequence>
<dbReference type="InterPro" id="IPR012770">
    <property type="entry name" value="TreR"/>
</dbReference>
<dbReference type="InterPro" id="IPR028978">
    <property type="entry name" value="Chorismate_lyase_/UTRA_dom_sf"/>
</dbReference>
<keyword evidence="2" id="KW-0238">DNA-binding</keyword>
<gene>
    <name evidence="7" type="primary">treR</name>
    <name evidence="6" type="ORF">LES8486_01021</name>
    <name evidence="7" type="ORF">LES9216_01168</name>
</gene>
<evidence type="ECO:0000313" key="9">
    <source>
        <dbReference type="Proteomes" id="UP000239237"/>
    </source>
</evidence>
<dbReference type="PANTHER" id="PTHR44846:SF12">
    <property type="entry name" value="HTH-TYPE TRANSCRIPTIONAL REGULATOR TRER"/>
    <property type="match status" value="1"/>
</dbReference>
<dbReference type="EMBL" id="OKQR01000001">
    <property type="protein sequence ID" value="SPD92021.1"/>
    <property type="molecule type" value="Genomic_DNA"/>
</dbReference>